<proteinExistence type="predicted"/>
<evidence type="ECO:0000313" key="2">
    <source>
        <dbReference type="Proteomes" id="UP001218188"/>
    </source>
</evidence>
<organism evidence="1 2">
    <name type="scientific">Mycena alexandri</name>
    <dbReference type="NCBI Taxonomy" id="1745969"/>
    <lineage>
        <taxon>Eukaryota</taxon>
        <taxon>Fungi</taxon>
        <taxon>Dikarya</taxon>
        <taxon>Basidiomycota</taxon>
        <taxon>Agaricomycotina</taxon>
        <taxon>Agaricomycetes</taxon>
        <taxon>Agaricomycetidae</taxon>
        <taxon>Agaricales</taxon>
        <taxon>Marasmiineae</taxon>
        <taxon>Mycenaceae</taxon>
        <taxon>Mycena</taxon>
    </lineage>
</organism>
<name>A0AAD6TKG6_9AGAR</name>
<keyword evidence="2" id="KW-1185">Reference proteome</keyword>
<dbReference type="Proteomes" id="UP001218188">
    <property type="component" value="Unassembled WGS sequence"/>
</dbReference>
<reference evidence="1" key="1">
    <citation type="submission" date="2023-03" db="EMBL/GenBank/DDBJ databases">
        <title>Massive genome expansion in bonnet fungi (Mycena s.s.) driven by repeated elements and novel gene families across ecological guilds.</title>
        <authorList>
            <consortium name="Lawrence Berkeley National Laboratory"/>
            <person name="Harder C.B."/>
            <person name="Miyauchi S."/>
            <person name="Viragh M."/>
            <person name="Kuo A."/>
            <person name="Thoen E."/>
            <person name="Andreopoulos B."/>
            <person name="Lu D."/>
            <person name="Skrede I."/>
            <person name="Drula E."/>
            <person name="Henrissat B."/>
            <person name="Morin E."/>
            <person name="Kohler A."/>
            <person name="Barry K."/>
            <person name="LaButti K."/>
            <person name="Morin E."/>
            <person name="Salamov A."/>
            <person name="Lipzen A."/>
            <person name="Mereny Z."/>
            <person name="Hegedus B."/>
            <person name="Baldrian P."/>
            <person name="Stursova M."/>
            <person name="Weitz H."/>
            <person name="Taylor A."/>
            <person name="Grigoriev I.V."/>
            <person name="Nagy L.G."/>
            <person name="Martin F."/>
            <person name="Kauserud H."/>
        </authorList>
    </citation>
    <scope>NUCLEOTIDE SEQUENCE</scope>
    <source>
        <strain evidence="1">CBHHK200</strain>
    </source>
</reference>
<gene>
    <name evidence="1" type="ORF">C8F04DRAFT_215780</name>
</gene>
<dbReference type="EMBL" id="JARJCM010000002">
    <property type="protein sequence ID" value="KAJ7046965.1"/>
    <property type="molecule type" value="Genomic_DNA"/>
</dbReference>
<accession>A0AAD6TKG6</accession>
<evidence type="ECO:0000313" key="1">
    <source>
        <dbReference type="EMBL" id="KAJ7046965.1"/>
    </source>
</evidence>
<protein>
    <submittedName>
        <fullName evidence="1">Uncharacterized protein</fullName>
    </submittedName>
</protein>
<dbReference type="AlphaFoldDB" id="A0AAD6TKG6"/>
<comment type="caution">
    <text evidence="1">The sequence shown here is derived from an EMBL/GenBank/DDBJ whole genome shotgun (WGS) entry which is preliminary data.</text>
</comment>
<sequence length="217" mass="24405">MFINSRYIHAVVGIAAGGRVLTLVYGSPERVVADKSVKEELKQRLAEGWTTERFVYALDYHQNHTPQQTLDRTHVWASTLQRVNKGLHDAGFPQFASISRLRVAYRHQTDKYCKALATANGRGVQAVPRWTQGEGKILIDFVQANGRGYDQLTELTKLVHKSRCGITTKYQQYLRGELTPLDGTNADTTWGPASGEDDGDEAMADAAFPEWSEWNEY</sequence>